<evidence type="ECO:0000313" key="2">
    <source>
        <dbReference type="Proteomes" id="UP001501588"/>
    </source>
</evidence>
<protein>
    <recommendedName>
        <fullName evidence="3">NERD domain-containing protein</fullName>
    </recommendedName>
</protein>
<accession>A0ABN1GAR4</accession>
<name>A0ABN1GAR4_9PROT</name>
<proteinExistence type="predicted"/>
<reference evidence="1 2" key="1">
    <citation type="journal article" date="2019" name="Int. J. Syst. Evol. Microbiol.">
        <title>The Global Catalogue of Microorganisms (GCM) 10K type strain sequencing project: providing services to taxonomists for standard genome sequencing and annotation.</title>
        <authorList>
            <consortium name="The Broad Institute Genomics Platform"/>
            <consortium name="The Broad Institute Genome Sequencing Center for Infectious Disease"/>
            <person name="Wu L."/>
            <person name="Ma J."/>
        </authorList>
    </citation>
    <scope>NUCLEOTIDE SEQUENCE [LARGE SCALE GENOMIC DNA]</scope>
    <source>
        <strain evidence="1 2">JCM 9933</strain>
    </source>
</reference>
<organism evidence="1 2">
    <name type="scientific">Craurococcus roseus</name>
    <dbReference type="NCBI Taxonomy" id="77585"/>
    <lineage>
        <taxon>Bacteria</taxon>
        <taxon>Pseudomonadati</taxon>
        <taxon>Pseudomonadota</taxon>
        <taxon>Alphaproteobacteria</taxon>
        <taxon>Acetobacterales</taxon>
        <taxon>Acetobacteraceae</taxon>
        <taxon>Craurococcus</taxon>
    </lineage>
</organism>
<comment type="caution">
    <text evidence="1">The sequence shown here is derived from an EMBL/GenBank/DDBJ whole genome shotgun (WGS) entry which is preliminary data.</text>
</comment>
<dbReference type="EMBL" id="BAAAFZ010000120">
    <property type="protein sequence ID" value="GAA0607485.1"/>
    <property type="molecule type" value="Genomic_DNA"/>
</dbReference>
<evidence type="ECO:0008006" key="3">
    <source>
        <dbReference type="Google" id="ProtNLM"/>
    </source>
</evidence>
<gene>
    <name evidence="1" type="ORF">GCM10009416_50490</name>
</gene>
<evidence type="ECO:0000313" key="1">
    <source>
        <dbReference type="EMBL" id="GAA0607485.1"/>
    </source>
</evidence>
<sequence length="231" mass="25826">MSGRLAQALERINRKERNLLIRAALGHKEVPLRLSSAFRKQVAKKLNLMSEVPEDAWWATDYHISWLAGALTVYVEGDGALTTAKPNPWFGERRLVEGNQEDVDLVVAFGKELLLIEAKAYGAFSNAQLASKLVRLNLLHDYYKGLGLATECPVNFRILLISPMPPQKLTTIWPNWVRAEAGVPWIPLELNTSASVLEVRRCNQDGQISAAGDHWRVVPHGSNSKFLAHQL</sequence>
<dbReference type="Proteomes" id="UP001501588">
    <property type="component" value="Unassembled WGS sequence"/>
</dbReference>
<dbReference type="RefSeq" id="WP_343898241.1">
    <property type="nucleotide sequence ID" value="NZ_BAAAFZ010000120.1"/>
</dbReference>
<keyword evidence="2" id="KW-1185">Reference proteome</keyword>